<dbReference type="Proteomes" id="UP001060085">
    <property type="component" value="Linkage Group LG05"/>
</dbReference>
<reference evidence="2" key="1">
    <citation type="journal article" date="2023" name="Nat. Plants">
        <title>Single-cell RNA sequencing provides a high-resolution roadmap for understanding the multicellular compartmentation of specialized metabolism.</title>
        <authorList>
            <person name="Sun S."/>
            <person name="Shen X."/>
            <person name="Li Y."/>
            <person name="Li Y."/>
            <person name="Wang S."/>
            <person name="Li R."/>
            <person name="Zhang H."/>
            <person name="Shen G."/>
            <person name="Guo B."/>
            <person name="Wei J."/>
            <person name="Xu J."/>
            <person name="St-Pierre B."/>
            <person name="Chen S."/>
            <person name="Sun C."/>
        </authorList>
    </citation>
    <scope>NUCLEOTIDE SEQUENCE [LARGE SCALE GENOMIC DNA]</scope>
</reference>
<gene>
    <name evidence="1" type="ORF">M9H77_23097</name>
</gene>
<evidence type="ECO:0000313" key="1">
    <source>
        <dbReference type="EMBL" id="KAI5663774.1"/>
    </source>
</evidence>
<sequence>MRKFGECWDKKYRSSPEKPKASIHKMENQIKLLAKIIVERPLSNVPSNTITLNHGSNIRRMTRREDISWNSKEIARALEENNPYTEQTEELNHTQQKIFHQVRQKPTMDGRLDLPHSDPHIENNVTLSVEGLLTILSERNE</sequence>
<dbReference type="EMBL" id="CM044705">
    <property type="protein sequence ID" value="KAI5663774.1"/>
    <property type="molecule type" value="Genomic_DNA"/>
</dbReference>
<organism evidence="1 2">
    <name type="scientific">Catharanthus roseus</name>
    <name type="common">Madagascar periwinkle</name>
    <name type="synonym">Vinca rosea</name>
    <dbReference type="NCBI Taxonomy" id="4058"/>
    <lineage>
        <taxon>Eukaryota</taxon>
        <taxon>Viridiplantae</taxon>
        <taxon>Streptophyta</taxon>
        <taxon>Embryophyta</taxon>
        <taxon>Tracheophyta</taxon>
        <taxon>Spermatophyta</taxon>
        <taxon>Magnoliopsida</taxon>
        <taxon>eudicotyledons</taxon>
        <taxon>Gunneridae</taxon>
        <taxon>Pentapetalae</taxon>
        <taxon>asterids</taxon>
        <taxon>lamiids</taxon>
        <taxon>Gentianales</taxon>
        <taxon>Apocynaceae</taxon>
        <taxon>Rauvolfioideae</taxon>
        <taxon>Vinceae</taxon>
        <taxon>Catharanthinae</taxon>
        <taxon>Catharanthus</taxon>
    </lineage>
</organism>
<comment type="caution">
    <text evidence="1">The sequence shown here is derived from an EMBL/GenBank/DDBJ whole genome shotgun (WGS) entry which is preliminary data.</text>
</comment>
<name>A0ACC0ASC0_CATRO</name>
<protein>
    <submittedName>
        <fullName evidence="1">Uncharacterized protein</fullName>
    </submittedName>
</protein>
<keyword evidence="2" id="KW-1185">Reference proteome</keyword>
<proteinExistence type="predicted"/>
<accession>A0ACC0ASC0</accession>
<evidence type="ECO:0000313" key="2">
    <source>
        <dbReference type="Proteomes" id="UP001060085"/>
    </source>
</evidence>